<name>A0A5P8PJ04_9CAUD</name>
<keyword evidence="1" id="KW-0472">Membrane</keyword>
<dbReference type="Proteomes" id="UP000326601">
    <property type="component" value="Segment"/>
</dbReference>
<feature type="transmembrane region" description="Helical" evidence="1">
    <location>
        <begin position="7"/>
        <end position="29"/>
    </location>
</feature>
<keyword evidence="1" id="KW-1133">Transmembrane helix</keyword>
<gene>
    <name evidence="2" type="ORF">CPT_Mendera_127</name>
</gene>
<protein>
    <submittedName>
        <fullName evidence="2">Uncharacterized protein</fullName>
    </submittedName>
</protein>
<evidence type="ECO:0000313" key="2">
    <source>
        <dbReference type="EMBL" id="QFR56673.1"/>
    </source>
</evidence>
<keyword evidence="3" id="KW-1185">Reference proteome</keyword>
<evidence type="ECO:0000313" key="3">
    <source>
        <dbReference type="Proteomes" id="UP000326601"/>
    </source>
</evidence>
<dbReference type="EMBL" id="MN098328">
    <property type="protein sequence ID" value="QFR56673.1"/>
    <property type="molecule type" value="Genomic_DNA"/>
</dbReference>
<keyword evidence="1" id="KW-0812">Transmembrane</keyword>
<reference evidence="3" key="1">
    <citation type="submission" date="2019-06" db="EMBL/GenBank/DDBJ databases">
        <title>Complete genome sequence of Stenotrophomonas phage Mendera.</title>
        <authorList>
            <person name="Garza K."/>
            <person name="Newkirk H."/>
            <person name="Moreland R."/>
            <person name="Liu M."/>
            <person name="Ramsey J."/>
            <person name="Gonzalez C.F."/>
            <person name="Leavitt J."/>
        </authorList>
    </citation>
    <scope>NUCLEOTIDE SEQUENCE [LARGE SCALE GENOMIC DNA]</scope>
</reference>
<accession>A0A5P8PJ04</accession>
<organism evidence="2 3">
    <name type="scientific">Stenotrophomonas phage Mendera</name>
    <dbReference type="NCBI Taxonomy" id="2650877"/>
    <lineage>
        <taxon>Viruses</taxon>
        <taxon>Duplodnaviria</taxon>
        <taxon>Heunggongvirae</taxon>
        <taxon>Uroviricota</taxon>
        <taxon>Caudoviricetes</taxon>
        <taxon>Menderavirus</taxon>
        <taxon>Menderavirus mendera</taxon>
    </lineage>
</organism>
<sequence length="85" mass="10029">MLMGYRWQWWALLPISLLCTLISAVLYLIEFAIEVTLRVSRYALAAWLPISGWIYTKAWGKQTKAITKQMNRARWYKYNASVTHC</sequence>
<proteinExistence type="predicted"/>
<evidence type="ECO:0000256" key="1">
    <source>
        <dbReference type="SAM" id="Phobius"/>
    </source>
</evidence>